<dbReference type="GO" id="GO:0009435">
    <property type="term" value="P:NAD+ biosynthetic process"/>
    <property type="evidence" value="ECO:0007669"/>
    <property type="project" value="UniProtKB-UniRule"/>
</dbReference>
<evidence type="ECO:0000256" key="5">
    <source>
        <dbReference type="ARBA" id="ARBA00022679"/>
    </source>
</evidence>
<comment type="catalytic activity">
    <reaction evidence="10 11">
        <text>nicotinate beta-D-ribonucleotide + ATP + H(+) = deamido-NAD(+) + diphosphate</text>
        <dbReference type="Rhea" id="RHEA:22860"/>
        <dbReference type="ChEBI" id="CHEBI:15378"/>
        <dbReference type="ChEBI" id="CHEBI:30616"/>
        <dbReference type="ChEBI" id="CHEBI:33019"/>
        <dbReference type="ChEBI" id="CHEBI:57502"/>
        <dbReference type="ChEBI" id="CHEBI:58437"/>
        <dbReference type="EC" id="2.7.7.18"/>
    </reaction>
</comment>
<comment type="pathway">
    <text evidence="2 11">Cofactor biosynthesis; NAD(+) biosynthesis; deamido-NAD(+) from nicotinate D-ribonucleotide: step 1/1.</text>
</comment>
<keyword evidence="6 11" id="KW-0548">Nucleotidyltransferase</keyword>
<keyword evidence="9 11" id="KW-0520">NAD</keyword>
<dbReference type="PANTHER" id="PTHR39321:SF3">
    <property type="entry name" value="PHOSPHOPANTETHEINE ADENYLYLTRANSFERASE"/>
    <property type="match status" value="1"/>
</dbReference>
<evidence type="ECO:0000256" key="3">
    <source>
        <dbReference type="ARBA" id="ARBA00009014"/>
    </source>
</evidence>
<feature type="domain" description="Cytidyltransferase-like" evidence="12">
    <location>
        <begin position="5"/>
        <end position="172"/>
    </location>
</feature>
<dbReference type="EMBL" id="CP002696">
    <property type="protein sequence ID" value="AEE17199.1"/>
    <property type="molecule type" value="Genomic_DNA"/>
</dbReference>
<accession>F4LQJ0</accession>
<evidence type="ECO:0000259" key="12">
    <source>
        <dbReference type="Pfam" id="PF01467"/>
    </source>
</evidence>
<dbReference type="RefSeq" id="WP_013758904.1">
    <property type="nucleotide sequence ID" value="NC_015500.1"/>
</dbReference>
<protein>
    <recommendedName>
        <fullName evidence="11">Probable nicotinate-nucleotide adenylyltransferase</fullName>
        <ecNumber evidence="11">2.7.7.18</ecNumber>
    </recommendedName>
    <alternativeName>
        <fullName evidence="11">Deamido-NAD(+) diphosphorylase</fullName>
    </alternativeName>
    <alternativeName>
        <fullName evidence="11">Deamido-NAD(+) pyrophosphorylase</fullName>
    </alternativeName>
    <alternativeName>
        <fullName evidence="11">Nicotinate mononucleotide adenylyltransferase</fullName>
        <shortName evidence="11">NaMN adenylyltransferase</shortName>
    </alternativeName>
</protein>
<dbReference type="InterPro" id="IPR004821">
    <property type="entry name" value="Cyt_trans-like"/>
</dbReference>
<dbReference type="EC" id="2.7.7.18" evidence="11"/>
<organism evidence="13 14">
    <name type="scientific">Treponema brennaborense (strain DSM 12168 / CIP 105900 / DD5/3)</name>
    <dbReference type="NCBI Taxonomy" id="906968"/>
    <lineage>
        <taxon>Bacteria</taxon>
        <taxon>Pseudomonadati</taxon>
        <taxon>Spirochaetota</taxon>
        <taxon>Spirochaetia</taxon>
        <taxon>Spirochaetales</taxon>
        <taxon>Treponemataceae</taxon>
        <taxon>Treponema</taxon>
    </lineage>
</organism>
<evidence type="ECO:0000313" key="13">
    <source>
        <dbReference type="EMBL" id="AEE17199.1"/>
    </source>
</evidence>
<dbReference type="PANTHER" id="PTHR39321">
    <property type="entry name" value="NICOTINATE-NUCLEOTIDE ADENYLYLTRANSFERASE-RELATED"/>
    <property type="match status" value="1"/>
</dbReference>
<evidence type="ECO:0000256" key="4">
    <source>
        <dbReference type="ARBA" id="ARBA00022642"/>
    </source>
</evidence>
<evidence type="ECO:0000256" key="11">
    <source>
        <dbReference type="HAMAP-Rule" id="MF_00244"/>
    </source>
</evidence>
<evidence type="ECO:0000256" key="10">
    <source>
        <dbReference type="ARBA" id="ARBA00048721"/>
    </source>
</evidence>
<keyword evidence="5 11" id="KW-0808">Transferase</keyword>
<dbReference type="AlphaFoldDB" id="F4LQJ0"/>
<evidence type="ECO:0000256" key="7">
    <source>
        <dbReference type="ARBA" id="ARBA00022741"/>
    </source>
</evidence>
<reference evidence="14" key="1">
    <citation type="submission" date="2011-04" db="EMBL/GenBank/DDBJ databases">
        <title>The complete genome of Treponema brennaborense DSM 12168.</title>
        <authorList>
            <person name="Lucas S."/>
            <person name="Han J."/>
            <person name="Lapidus A."/>
            <person name="Bruce D."/>
            <person name="Goodwin L."/>
            <person name="Pitluck S."/>
            <person name="Peters L."/>
            <person name="Kyrpides N."/>
            <person name="Mavromatis K."/>
            <person name="Ivanova N."/>
            <person name="Mikhailova N."/>
            <person name="Pagani I."/>
            <person name="Teshima H."/>
            <person name="Detter J.C."/>
            <person name="Tapia R."/>
            <person name="Han C."/>
            <person name="Land M."/>
            <person name="Hauser L."/>
            <person name="Markowitz V."/>
            <person name="Cheng J.-F."/>
            <person name="Hugenholtz P."/>
            <person name="Woyke T."/>
            <person name="Wu D."/>
            <person name="Gronow S."/>
            <person name="Wellnitz S."/>
            <person name="Brambilla E."/>
            <person name="Klenk H.-P."/>
            <person name="Eisen J.A."/>
        </authorList>
    </citation>
    <scope>NUCLEOTIDE SEQUENCE [LARGE SCALE GENOMIC DNA]</scope>
    <source>
        <strain evidence="14">DSM 12168 / CIP 105900 / DD5/3</strain>
    </source>
</reference>
<dbReference type="NCBIfam" id="TIGR00125">
    <property type="entry name" value="cyt_tran_rel"/>
    <property type="match status" value="1"/>
</dbReference>
<name>F4LQJ0_TREBD</name>
<comment type="similarity">
    <text evidence="3 11">Belongs to the NadD family.</text>
</comment>
<dbReference type="Gene3D" id="3.40.50.620">
    <property type="entry name" value="HUPs"/>
    <property type="match status" value="1"/>
</dbReference>
<evidence type="ECO:0000256" key="6">
    <source>
        <dbReference type="ARBA" id="ARBA00022695"/>
    </source>
</evidence>
<keyword evidence="14" id="KW-1185">Reference proteome</keyword>
<dbReference type="CDD" id="cd02165">
    <property type="entry name" value="NMNAT"/>
    <property type="match status" value="1"/>
</dbReference>
<proteinExistence type="inferred from homology"/>
<dbReference type="NCBIfam" id="TIGR00482">
    <property type="entry name" value="nicotinate (nicotinamide) nucleotide adenylyltransferase"/>
    <property type="match status" value="1"/>
</dbReference>
<dbReference type="InterPro" id="IPR014729">
    <property type="entry name" value="Rossmann-like_a/b/a_fold"/>
</dbReference>
<evidence type="ECO:0000256" key="1">
    <source>
        <dbReference type="ARBA" id="ARBA00002324"/>
    </source>
</evidence>
<dbReference type="HAMAP" id="MF_00244">
    <property type="entry name" value="NaMN_adenylyltr"/>
    <property type="match status" value="1"/>
</dbReference>
<dbReference type="Proteomes" id="UP000006546">
    <property type="component" value="Chromosome"/>
</dbReference>
<sequence length="215" mass="23609">MKLAILGGSFNPVHIGHLVLAQEVCTRLGYDKVLFVPANLPPHKELAAGASAGDRLEMVNRAVADNPLFAVDDCELRRGGISYSYDTLAYLEDRYAAGTAGSLLAGKIGLIMGDDLVAGFDSWKCAAELADRADLILARRLIQSERGQPVFSYRHTELQNAVLPVSSSDIRNGIRNSAEPHRRCDLPFAGGWRYLVPDAVYRYIIQRKLYGYGIN</sequence>
<dbReference type="GO" id="GO:0004515">
    <property type="term" value="F:nicotinate-nucleotide adenylyltransferase activity"/>
    <property type="evidence" value="ECO:0007669"/>
    <property type="project" value="UniProtKB-UniRule"/>
</dbReference>
<evidence type="ECO:0000256" key="8">
    <source>
        <dbReference type="ARBA" id="ARBA00022840"/>
    </source>
</evidence>
<gene>
    <name evidence="11" type="primary">nadD</name>
    <name evidence="13" type="ordered locus">Trebr_1777</name>
</gene>
<dbReference type="GO" id="GO:0005524">
    <property type="term" value="F:ATP binding"/>
    <property type="evidence" value="ECO:0007669"/>
    <property type="project" value="UniProtKB-KW"/>
</dbReference>
<evidence type="ECO:0000256" key="9">
    <source>
        <dbReference type="ARBA" id="ARBA00023027"/>
    </source>
</evidence>
<keyword evidence="8 11" id="KW-0067">ATP-binding</keyword>
<dbReference type="Pfam" id="PF01467">
    <property type="entry name" value="CTP_transf_like"/>
    <property type="match status" value="1"/>
</dbReference>
<dbReference type="UniPathway" id="UPA00253">
    <property type="reaction ID" value="UER00332"/>
</dbReference>
<dbReference type="SUPFAM" id="SSF52374">
    <property type="entry name" value="Nucleotidylyl transferase"/>
    <property type="match status" value="1"/>
</dbReference>
<dbReference type="HOGENOM" id="CLU_069765_3_1_12"/>
<keyword evidence="4 11" id="KW-0662">Pyridine nucleotide biosynthesis</keyword>
<dbReference type="eggNOG" id="COG1057">
    <property type="taxonomic scope" value="Bacteria"/>
</dbReference>
<dbReference type="STRING" id="906968.Trebr_1777"/>
<dbReference type="KEGG" id="tbe:Trebr_1777"/>
<comment type="function">
    <text evidence="1 11">Catalyzes the reversible adenylation of nicotinate mononucleotide (NaMN) to nicotinic acid adenine dinucleotide (NaAD).</text>
</comment>
<evidence type="ECO:0000256" key="2">
    <source>
        <dbReference type="ARBA" id="ARBA00005019"/>
    </source>
</evidence>
<keyword evidence="7 11" id="KW-0547">Nucleotide-binding</keyword>
<dbReference type="OrthoDB" id="5295945at2"/>
<dbReference type="InterPro" id="IPR005248">
    <property type="entry name" value="NadD/NMNAT"/>
</dbReference>
<evidence type="ECO:0000313" key="14">
    <source>
        <dbReference type="Proteomes" id="UP000006546"/>
    </source>
</evidence>